<organism evidence="2 3">
    <name type="scientific">Plutella xylostella</name>
    <name type="common">Diamondback moth</name>
    <name type="synonym">Plutella maculipennis</name>
    <dbReference type="NCBI Taxonomy" id="51655"/>
    <lineage>
        <taxon>Eukaryota</taxon>
        <taxon>Metazoa</taxon>
        <taxon>Ecdysozoa</taxon>
        <taxon>Arthropoda</taxon>
        <taxon>Hexapoda</taxon>
        <taxon>Insecta</taxon>
        <taxon>Pterygota</taxon>
        <taxon>Neoptera</taxon>
        <taxon>Endopterygota</taxon>
        <taxon>Lepidoptera</taxon>
        <taxon>Glossata</taxon>
        <taxon>Ditrysia</taxon>
        <taxon>Yponomeutoidea</taxon>
        <taxon>Plutellidae</taxon>
        <taxon>Plutella</taxon>
    </lineage>
</organism>
<reference evidence="2 3" key="1">
    <citation type="submission" date="2021-06" db="EMBL/GenBank/DDBJ databases">
        <title>A haploid diamondback moth (Plutella xylostella L.) genome assembly resolves 31 chromosomes and identifies a diamide resistance mutation.</title>
        <authorList>
            <person name="Ward C.M."/>
            <person name="Perry K.D."/>
            <person name="Baker G."/>
            <person name="Powis K."/>
            <person name="Heckel D.G."/>
            <person name="Baxter S.W."/>
        </authorList>
    </citation>
    <scope>NUCLEOTIDE SEQUENCE [LARGE SCALE GENOMIC DNA]</scope>
    <source>
        <strain evidence="2 3">LV</strain>
        <tissue evidence="2">Single pupa</tissue>
    </source>
</reference>
<feature type="non-terminal residue" evidence="2">
    <location>
        <position position="1"/>
    </location>
</feature>
<evidence type="ECO:0000313" key="3">
    <source>
        <dbReference type="Proteomes" id="UP000823941"/>
    </source>
</evidence>
<protein>
    <submittedName>
        <fullName evidence="2">Uncharacterized protein</fullName>
    </submittedName>
</protein>
<comment type="caution">
    <text evidence="2">The sequence shown here is derived from an EMBL/GenBank/DDBJ whole genome shotgun (WGS) entry which is preliminary data.</text>
</comment>
<feature type="region of interest" description="Disordered" evidence="1">
    <location>
        <begin position="1"/>
        <end position="48"/>
    </location>
</feature>
<keyword evidence="3" id="KW-1185">Reference proteome</keyword>
<sequence length="91" mass="9556">IEAQDQQASDNEAYDDGSEGSRQQAAATHVAGEHLAGGARGPQGARRGLKLVRSRHVRPSLPVGALPLTTTHAKLSPTVFTNPSRVLFSVS</sequence>
<dbReference type="Proteomes" id="UP000823941">
    <property type="component" value="Unassembled WGS sequence"/>
</dbReference>
<name>A0ABQ7PQP8_PLUXY</name>
<evidence type="ECO:0000256" key="1">
    <source>
        <dbReference type="SAM" id="MobiDB-lite"/>
    </source>
</evidence>
<feature type="compositionally biased region" description="Polar residues" evidence="1">
    <location>
        <begin position="1"/>
        <end position="10"/>
    </location>
</feature>
<gene>
    <name evidence="2" type="ORF">JYU34_022906</name>
</gene>
<dbReference type="EMBL" id="JAHIBW010000280">
    <property type="protein sequence ID" value="KAG7294735.1"/>
    <property type="molecule type" value="Genomic_DNA"/>
</dbReference>
<evidence type="ECO:0000313" key="2">
    <source>
        <dbReference type="EMBL" id="KAG7294735.1"/>
    </source>
</evidence>
<proteinExistence type="predicted"/>
<accession>A0ABQ7PQP8</accession>